<gene>
    <name evidence="1" type="primary">pilM</name>
    <name evidence="1" type="ORF">ACFO4O_12285</name>
</gene>
<keyword evidence="2" id="KW-1185">Reference proteome</keyword>
<dbReference type="PIRSF" id="PIRSF019169">
    <property type="entry name" value="PilM"/>
    <property type="match status" value="1"/>
</dbReference>
<dbReference type="PANTHER" id="PTHR32432:SF3">
    <property type="entry name" value="ETHANOLAMINE UTILIZATION PROTEIN EUTJ"/>
    <property type="match status" value="1"/>
</dbReference>
<dbReference type="InterPro" id="IPR005883">
    <property type="entry name" value="PilM"/>
</dbReference>
<accession>A0ABV9LWT6</accession>
<dbReference type="Proteomes" id="UP001595897">
    <property type="component" value="Unassembled WGS sequence"/>
</dbReference>
<evidence type="ECO:0000313" key="1">
    <source>
        <dbReference type="EMBL" id="MFC4700942.1"/>
    </source>
</evidence>
<reference evidence="2" key="1">
    <citation type="journal article" date="2019" name="Int. J. Syst. Evol. Microbiol.">
        <title>The Global Catalogue of Microorganisms (GCM) 10K type strain sequencing project: providing services to taxonomists for standard genome sequencing and annotation.</title>
        <authorList>
            <consortium name="The Broad Institute Genomics Platform"/>
            <consortium name="The Broad Institute Genome Sequencing Center for Infectious Disease"/>
            <person name="Wu L."/>
            <person name="Ma J."/>
        </authorList>
    </citation>
    <scope>NUCLEOTIDE SEQUENCE [LARGE SCALE GENOMIC DNA]</scope>
    <source>
        <strain evidence="2">KACC 12507</strain>
    </source>
</reference>
<name>A0ABV9LWT6_9ALTE</name>
<protein>
    <submittedName>
        <fullName evidence="1">Type IV pilus assembly protein PilM</fullName>
    </submittedName>
</protein>
<proteinExistence type="predicted"/>
<dbReference type="InterPro" id="IPR043129">
    <property type="entry name" value="ATPase_NBD"/>
</dbReference>
<organism evidence="1 2">
    <name type="scientific">Glaciecola siphonariae</name>
    <dbReference type="NCBI Taxonomy" id="521012"/>
    <lineage>
        <taxon>Bacteria</taxon>
        <taxon>Pseudomonadati</taxon>
        <taxon>Pseudomonadota</taxon>
        <taxon>Gammaproteobacteria</taxon>
        <taxon>Alteromonadales</taxon>
        <taxon>Alteromonadaceae</taxon>
        <taxon>Glaciecola</taxon>
    </lineage>
</organism>
<dbReference type="Gene3D" id="3.30.1490.300">
    <property type="match status" value="1"/>
</dbReference>
<dbReference type="CDD" id="cd24049">
    <property type="entry name" value="ASKHA_NBD_PilM"/>
    <property type="match status" value="1"/>
</dbReference>
<dbReference type="Pfam" id="PF11104">
    <property type="entry name" value="PilM_2"/>
    <property type="match status" value="1"/>
</dbReference>
<dbReference type="RefSeq" id="WP_382408941.1">
    <property type="nucleotide sequence ID" value="NZ_JBHSGU010000005.1"/>
</dbReference>
<evidence type="ECO:0000313" key="2">
    <source>
        <dbReference type="Proteomes" id="UP001595897"/>
    </source>
</evidence>
<dbReference type="Gene3D" id="3.30.420.40">
    <property type="match status" value="2"/>
</dbReference>
<comment type="caution">
    <text evidence="1">The sequence shown here is derived from an EMBL/GenBank/DDBJ whole genome shotgun (WGS) entry which is preliminary data.</text>
</comment>
<dbReference type="EMBL" id="JBHSGU010000005">
    <property type="protein sequence ID" value="MFC4700942.1"/>
    <property type="molecule type" value="Genomic_DNA"/>
</dbReference>
<dbReference type="InterPro" id="IPR050696">
    <property type="entry name" value="FtsA/MreB"/>
</dbReference>
<dbReference type="SUPFAM" id="SSF53067">
    <property type="entry name" value="Actin-like ATPase domain"/>
    <property type="match status" value="1"/>
</dbReference>
<dbReference type="PANTHER" id="PTHR32432">
    <property type="entry name" value="CELL DIVISION PROTEIN FTSA-RELATED"/>
    <property type="match status" value="1"/>
</dbReference>
<sequence length="354" mass="39022">MKSLFQKKAKTIIGLDIGTKFVKAISLDVSSSQCKVLAFACEPIVGAAFAEREIKDFDAISKALKKVQMSVRSKSKECAIAVAGSSVISKMVYMEPDQSDFELETQIELEADSLIPYPLDEVYLDFQEIAPSKSHIGKVEVLLSAAHRDLIDSRITLVREAPFEPVIVDIESNVLGDSFMRFGNSGDSDIGVCINLGASLMQICVTEGKRVIYNKEHSFGVNSFIQDLAMLYNIDGQEVESQLASGTAPDTWFSDNLPAFISSLQQQIQRALQMFVATTHKPMPSSFTLSGGGANLPNICEDLSRDMAMKVRRFNAFEKMEFDSRVNKEKLLSVAPQLTIATGLATRSLHAWRK</sequence>
<dbReference type="NCBIfam" id="TIGR01175">
    <property type="entry name" value="pilM"/>
    <property type="match status" value="1"/>
</dbReference>